<dbReference type="Proteomes" id="UP000054097">
    <property type="component" value="Unassembled WGS sequence"/>
</dbReference>
<organism evidence="1 2">
    <name type="scientific">Serendipita vermifera MAFF 305830</name>
    <dbReference type="NCBI Taxonomy" id="933852"/>
    <lineage>
        <taxon>Eukaryota</taxon>
        <taxon>Fungi</taxon>
        <taxon>Dikarya</taxon>
        <taxon>Basidiomycota</taxon>
        <taxon>Agaricomycotina</taxon>
        <taxon>Agaricomycetes</taxon>
        <taxon>Sebacinales</taxon>
        <taxon>Serendipitaceae</taxon>
        <taxon>Serendipita</taxon>
    </lineage>
</organism>
<reference evidence="1 2" key="1">
    <citation type="submission" date="2014-04" db="EMBL/GenBank/DDBJ databases">
        <authorList>
            <consortium name="DOE Joint Genome Institute"/>
            <person name="Kuo A."/>
            <person name="Zuccaro A."/>
            <person name="Kohler A."/>
            <person name="Nagy L.G."/>
            <person name="Floudas D."/>
            <person name="Copeland A."/>
            <person name="Barry K.W."/>
            <person name="Cichocki N."/>
            <person name="Veneault-Fourrey C."/>
            <person name="LaButti K."/>
            <person name="Lindquist E.A."/>
            <person name="Lipzen A."/>
            <person name="Lundell T."/>
            <person name="Morin E."/>
            <person name="Murat C."/>
            <person name="Sun H."/>
            <person name="Tunlid A."/>
            <person name="Henrissat B."/>
            <person name="Grigoriev I.V."/>
            <person name="Hibbett D.S."/>
            <person name="Martin F."/>
            <person name="Nordberg H.P."/>
            <person name="Cantor M.N."/>
            <person name="Hua S.X."/>
        </authorList>
    </citation>
    <scope>NUCLEOTIDE SEQUENCE [LARGE SCALE GENOMIC DNA]</scope>
    <source>
        <strain evidence="1 2">MAFF 305830</strain>
    </source>
</reference>
<sequence length="478" mass="54862">MSHQLFTIHELVEAICEASVIPPQEPEGGQDHDDFEIEEDIVVPEILQRELVMLARVNKFIGEIASKILWRRPFWSLEPFLMLFPEDYLYPILNYTLVFAQRFVKKMPPEIADYERFIHYSQYVQYLDYGECSQCRPIPEVVFNDYFALFPTRPVFPRLKALTWYIEETSQLRFLIHSGIKSLQLDRPLKEQERQPEEITATDLQESLPNLVRLRDLIPLSERVSEPGPDPAETPFQKGMDSVLQNWTHLRHLEVSRLLSDFTTLFTTISKLQRLQYLKIVVAQRDEPIQPSSDGLKPALDVVHTASKLDIEGELEDLHLALRICSTGTQLTCVGLLFYPFSDTDKDPPLDYFFLPPTLSQKQLTELTINGYGYDLGYDYPKPDWKLPCSVFSTLATPRSNFTAIQIETPYSLLITESFLDLIAETSPALKTFIMLTRNPHIDRSPHNHACVVDSICALSSKFIAAGIRDGYSVKGRA</sequence>
<keyword evidence="2" id="KW-1185">Reference proteome</keyword>
<dbReference type="EMBL" id="KN824314">
    <property type="protein sequence ID" value="KIM25441.1"/>
    <property type="molecule type" value="Genomic_DNA"/>
</dbReference>
<reference evidence="2" key="2">
    <citation type="submission" date="2015-01" db="EMBL/GenBank/DDBJ databases">
        <title>Evolutionary Origins and Diversification of the Mycorrhizal Mutualists.</title>
        <authorList>
            <consortium name="DOE Joint Genome Institute"/>
            <consortium name="Mycorrhizal Genomics Consortium"/>
            <person name="Kohler A."/>
            <person name="Kuo A."/>
            <person name="Nagy L.G."/>
            <person name="Floudas D."/>
            <person name="Copeland A."/>
            <person name="Barry K.W."/>
            <person name="Cichocki N."/>
            <person name="Veneault-Fourrey C."/>
            <person name="LaButti K."/>
            <person name="Lindquist E.A."/>
            <person name="Lipzen A."/>
            <person name="Lundell T."/>
            <person name="Morin E."/>
            <person name="Murat C."/>
            <person name="Riley R."/>
            <person name="Ohm R."/>
            <person name="Sun H."/>
            <person name="Tunlid A."/>
            <person name="Henrissat B."/>
            <person name="Grigoriev I.V."/>
            <person name="Hibbett D.S."/>
            <person name="Martin F."/>
        </authorList>
    </citation>
    <scope>NUCLEOTIDE SEQUENCE [LARGE SCALE GENOMIC DNA]</scope>
    <source>
        <strain evidence="2">MAFF 305830</strain>
    </source>
</reference>
<evidence type="ECO:0000313" key="1">
    <source>
        <dbReference type="EMBL" id="KIM25441.1"/>
    </source>
</evidence>
<protein>
    <submittedName>
        <fullName evidence="1">Uncharacterized protein</fullName>
    </submittedName>
</protein>
<proteinExistence type="predicted"/>
<name>A0A0C3B1L4_SERVB</name>
<dbReference type="OrthoDB" id="3136951at2759"/>
<dbReference type="AlphaFoldDB" id="A0A0C3B1L4"/>
<evidence type="ECO:0000313" key="2">
    <source>
        <dbReference type="Proteomes" id="UP000054097"/>
    </source>
</evidence>
<dbReference type="HOGENOM" id="CLU_032846_0_0_1"/>
<accession>A0A0C3B1L4</accession>
<gene>
    <name evidence="1" type="ORF">M408DRAFT_26224</name>
</gene>